<evidence type="ECO:0000256" key="1">
    <source>
        <dbReference type="ARBA" id="ARBA00004781"/>
    </source>
</evidence>
<name>A0ABS6WMU3_9HYPH</name>
<comment type="cofactor">
    <cofactor evidence="6">
        <name>Mg(2+)</name>
        <dbReference type="ChEBI" id="CHEBI:18420"/>
    </cofactor>
    <text evidence="6">Binds 1 Mg(2+) ion per monomer.</text>
</comment>
<dbReference type="EC" id="1.1.1.133" evidence="3 6"/>
<protein>
    <recommendedName>
        <fullName evidence="4 6">dTDP-4-dehydrorhamnose reductase</fullName>
        <ecNumber evidence="3 6">1.1.1.133</ecNumber>
    </recommendedName>
</protein>
<feature type="domain" description="RmlD-like substrate binding" evidence="7">
    <location>
        <begin position="1"/>
        <end position="228"/>
    </location>
</feature>
<comment type="catalytic activity">
    <reaction evidence="5 6">
        <text>dTDP-beta-L-rhamnose + NADP(+) = dTDP-4-dehydro-beta-L-rhamnose + NADPH + H(+)</text>
        <dbReference type="Rhea" id="RHEA:21796"/>
        <dbReference type="ChEBI" id="CHEBI:15378"/>
        <dbReference type="ChEBI" id="CHEBI:57510"/>
        <dbReference type="ChEBI" id="CHEBI:57783"/>
        <dbReference type="ChEBI" id="CHEBI:58349"/>
        <dbReference type="ChEBI" id="CHEBI:62830"/>
        <dbReference type="EC" id="1.1.1.133"/>
    </reaction>
</comment>
<dbReference type="CDD" id="cd05254">
    <property type="entry name" value="dTDP_HR_like_SDR_e"/>
    <property type="match status" value="1"/>
</dbReference>
<dbReference type="PANTHER" id="PTHR10491:SF4">
    <property type="entry name" value="METHIONINE ADENOSYLTRANSFERASE 2 SUBUNIT BETA"/>
    <property type="match status" value="1"/>
</dbReference>
<comment type="caution">
    <text evidence="8">The sequence shown here is derived from an EMBL/GenBank/DDBJ whole genome shotgun (WGS) entry which is preliminary data.</text>
</comment>
<accession>A0ABS6WMU3</accession>
<evidence type="ECO:0000256" key="4">
    <source>
        <dbReference type="ARBA" id="ARBA00017099"/>
    </source>
</evidence>
<organism evidence="8 9">
    <name type="scientific">Pseudohoeflea coraliihabitans</name>
    <dbReference type="NCBI Taxonomy" id="2860393"/>
    <lineage>
        <taxon>Bacteria</taxon>
        <taxon>Pseudomonadati</taxon>
        <taxon>Pseudomonadota</taxon>
        <taxon>Alphaproteobacteria</taxon>
        <taxon>Hyphomicrobiales</taxon>
        <taxon>Rhizobiaceae</taxon>
        <taxon>Pseudohoeflea</taxon>
    </lineage>
</organism>
<dbReference type="InterPro" id="IPR005913">
    <property type="entry name" value="dTDP_dehydrorham_reduct"/>
</dbReference>
<sequence>MKVLVLGATGMLGHVAFRLLSDAQHLDVWGTCRSPRLAERLPEALQPRLISGVDAGDPGGVAALIAKLEPEAVINCIGLIKQRATGADPLAAIPLNALFPHQMARVCQERGARFIHISTDCVFDGACGAYSEMDAPTARDVYGLSKLLGETTEGGALTLRTSIIGPELEGNNGLLQWFLAQNGEVSGYTRAIFSGLPTVELARLIRDHVLPKPDISGLYHVAGQPIAKHDLLQLFKRTYGSPVTIKPDPGVVIDRSLDASRFSIATGYVPPAWPDLIEAMRVFG</sequence>
<dbReference type="PANTHER" id="PTHR10491">
    <property type="entry name" value="DTDP-4-DEHYDRORHAMNOSE REDUCTASE"/>
    <property type="match status" value="1"/>
</dbReference>
<comment type="pathway">
    <text evidence="1 6">Carbohydrate biosynthesis; dTDP-L-rhamnose biosynthesis.</text>
</comment>
<dbReference type="InterPro" id="IPR029903">
    <property type="entry name" value="RmlD-like-bd"/>
</dbReference>
<keyword evidence="6" id="KW-0521">NADP</keyword>
<dbReference type="EMBL" id="JAHWQX010000002">
    <property type="protein sequence ID" value="MBW3097271.1"/>
    <property type="molecule type" value="Genomic_DNA"/>
</dbReference>
<evidence type="ECO:0000256" key="3">
    <source>
        <dbReference type="ARBA" id="ARBA00012929"/>
    </source>
</evidence>
<proteinExistence type="inferred from homology"/>
<evidence type="ECO:0000256" key="2">
    <source>
        <dbReference type="ARBA" id="ARBA00010944"/>
    </source>
</evidence>
<evidence type="ECO:0000259" key="7">
    <source>
        <dbReference type="Pfam" id="PF04321"/>
    </source>
</evidence>
<dbReference type="Proteomes" id="UP001430804">
    <property type="component" value="Unassembled WGS sequence"/>
</dbReference>
<evidence type="ECO:0000313" key="9">
    <source>
        <dbReference type="Proteomes" id="UP001430804"/>
    </source>
</evidence>
<evidence type="ECO:0000313" key="8">
    <source>
        <dbReference type="EMBL" id="MBW3097271.1"/>
    </source>
</evidence>
<gene>
    <name evidence="8" type="ORF">KY465_08260</name>
</gene>
<comment type="similarity">
    <text evidence="2 6">Belongs to the dTDP-4-dehydrorhamnose reductase family.</text>
</comment>
<keyword evidence="9" id="KW-1185">Reference proteome</keyword>
<evidence type="ECO:0000256" key="6">
    <source>
        <dbReference type="RuleBase" id="RU364082"/>
    </source>
</evidence>
<keyword evidence="6" id="KW-0560">Oxidoreductase</keyword>
<reference evidence="8" key="1">
    <citation type="submission" date="2021-07" db="EMBL/GenBank/DDBJ databases">
        <title>Pseudohoeflea marina sp. nov. a polyhydroxyalcanoate-producing bacterium.</title>
        <authorList>
            <person name="Zheng W."/>
            <person name="Yu S."/>
            <person name="Huang Y."/>
        </authorList>
    </citation>
    <scope>NUCLEOTIDE SEQUENCE</scope>
    <source>
        <strain evidence="8">DP4N28-3</strain>
    </source>
</reference>
<dbReference type="RefSeq" id="WP_219201199.1">
    <property type="nucleotide sequence ID" value="NZ_JAHWQX010000002.1"/>
</dbReference>
<evidence type="ECO:0000256" key="5">
    <source>
        <dbReference type="ARBA" id="ARBA00048200"/>
    </source>
</evidence>
<comment type="function">
    <text evidence="6">Catalyzes the reduction of dTDP-6-deoxy-L-lyxo-4-hexulose to yield dTDP-L-rhamnose.</text>
</comment>
<dbReference type="Pfam" id="PF04321">
    <property type="entry name" value="RmlD_sub_bind"/>
    <property type="match status" value="1"/>
</dbReference>